<evidence type="ECO:0000256" key="3">
    <source>
        <dbReference type="ARBA" id="ARBA00022840"/>
    </source>
</evidence>
<evidence type="ECO:0000256" key="1">
    <source>
        <dbReference type="ARBA" id="ARBA00022741"/>
    </source>
</evidence>
<feature type="domain" description="SF3 helicase" evidence="4">
    <location>
        <begin position="73"/>
        <end position="235"/>
    </location>
</feature>
<dbReference type="NCBIfam" id="TIGR01613">
    <property type="entry name" value="primase_Cterm"/>
    <property type="match status" value="1"/>
</dbReference>
<keyword evidence="1" id="KW-0547">Nucleotide-binding</keyword>
<keyword evidence="2" id="KW-0378">Hydrolase</keyword>
<dbReference type="GO" id="GO:0005524">
    <property type="term" value="F:ATP binding"/>
    <property type="evidence" value="ECO:0007669"/>
    <property type="project" value="UniProtKB-KW"/>
</dbReference>
<gene>
    <name evidence="5" type="ORF">BCR32DRAFT_301089</name>
</gene>
<dbReference type="AlphaFoldDB" id="A0A1Y1X0J9"/>
<dbReference type="Gene3D" id="3.40.50.300">
    <property type="entry name" value="P-loop containing nucleotide triphosphate hydrolases"/>
    <property type="match status" value="1"/>
</dbReference>
<dbReference type="InterPro" id="IPR051620">
    <property type="entry name" value="ORF904-like_C"/>
</dbReference>
<reference evidence="5 6" key="1">
    <citation type="submission" date="2016-08" db="EMBL/GenBank/DDBJ databases">
        <title>A Parts List for Fungal Cellulosomes Revealed by Comparative Genomics.</title>
        <authorList>
            <consortium name="DOE Joint Genome Institute"/>
            <person name="Haitjema C.H."/>
            <person name="Gilmore S.P."/>
            <person name="Henske J.K."/>
            <person name="Solomon K.V."/>
            <person name="De Groot R."/>
            <person name="Kuo A."/>
            <person name="Mondo S.J."/>
            <person name="Salamov A.A."/>
            <person name="Labutti K."/>
            <person name="Zhao Z."/>
            <person name="Chiniquy J."/>
            <person name="Barry K."/>
            <person name="Brewer H.M."/>
            <person name="Purvine S.O."/>
            <person name="Wright A.T."/>
            <person name="Boxma B."/>
            <person name="Van Alen T."/>
            <person name="Hackstein J.H."/>
            <person name="Baker S.E."/>
            <person name="Grigoriev I.V."/>
            <person name="O'Malley M.A."/>
        </authorList>
    </citation>
    <scope>NUCLEOTIDE SEQUENCE [LARGE SCALE GENOMIC DNA]</scope>
    <source>
        <strain evidence="5 6">S4</strain>
    </source>
</reference>
<keyword evidence="6" id="KW-1185">Reference proteome</keyword>
<dbReference type="STRING" id="1754192.A0A1Y1X0J9"/>
<dbReference type="PROSITE" id="PS51206">
    <property type="entry name" value="SF3_HELICASE_1"/>
    <property type="match status" value="1"/>
</dbReference>
<dbReference type="GO" id="GO:0016787">
    <property type="term" value="F:hydrolase activity"/>
    <property type="evidence" value="ECO:0007669"/>
    <property type="project" value="UniProtKB-KW"/>
</dbReference>
<accession>A0A1Y1X0J9</accession>
<proteinExistence type="predicted"/>
<dbReference type="EMBL" id="MCFG01000182">
    <property type="protein sequence ID" value="ORX79232.1"/>
    <property type="molecule type" value="Genomic_DNA"/>
</dbReference>
<dbReference type="InterPro" id="IPR014015">
    <property type="entry name" value="Helicase_SF3_DNA-vir"/>
</dbReference>
<sequence>MTMLYEKDFKFRLDKKPIIRFKNLVYDVDKDKVRNGIPLDFCSKSTNYDFYIPKQEELNEVNNFISRLMPKKNIREFLLKILGSLLFPGNIDRIMLFFIGIGRNGKSALVNLLSFAMGEYASKPNVSLFLGKSIDSSKADPNLIHIDSTRVAICEEPDNRNVSITGVCKAITGNVGFITGRDLYKSLTKVYANLVPIICSNNKLTIINLDKALVDRIIVIPFPKYMLDVNSKNEQVEEIIWQGNNSEKYAMTFMYILMDALRKYKKESLIIPNEVKKATKEFILKGDSVGRFIKDKLVESEGIEINIDIVWNKYKQWYKLNNKSRNRLSMTV</sequence>
<name>A0A1Y1X0J9_9FUNG</name>
<dbReference type="InterPro" id="IPR006500">
    <property type="entry name" value="Helicase_put_C_phage/plasmid"/>
</dbReference>
<organism evidence="5 6">
    <name type="scientific">Anaeromyces robustus</name>
    <dbReference type="NCBI Taxonomy" id="1754192"/>
    <lineage>
        <taxon>Eukaryota</taxon>
        <taxon>Fungi</taxon>
        <taxon>Fungi incertae sedis</taxon>
        <taxon>Chytridiomycota</taxon>
        <taxon>Chytridiomycota incertae sedis</taxon>
        <taxon>Neocallimastigomycetes</taxon>
        <taxon>Neocallimastigales</taxon>
        <taxon>Neocallimastigaceae</taxon>
        <taxon>Anaeromyces</taxon>
    </lineage>
</organism>
<dbReference type="OrthoDB" id="2134729at2759"/>
<evidence type="ECO:0000259" key="4">
    <source>
        <dbReference type="PROSITE" id="PS51206"/>
    </source>
</evidence>
<comment type="caution">
    <text evidence="5">The sequence shown here is derived from an EMBL/GenBank/DDBJ whole genome shotgun (WGS) entry which is preliminary data.</text>
</comment>
<reference evidence="5 6" key="2">
    <citation type="submission" date="2016-08" db="EMBL/GenBank/DDBJ databases">
        <title>Pervasive Adenine N6-methylation of Active Genes in Fungi.</title>
        <authorList>
            <consortium name="DOE Joint Genome Institute"/>
            <person name="Mondo S.J."/>
            <person name="Dannebaum R.O."/>
            <person name="Kuo R.C."/>
            <person name="Labutti K."/>
            <person name="Haridas S."/>
            <person name="Kuo A."/>
            <person name="Salamov A."/>
            <person name="Ahrendt S.R."/>
            <person name="Lipzen A."/>
            <person name="Sullivan W."/>
            <person name="Andreopoulos W.B."/>
            <person name="Clum A."/>
            <person name="Lindquist E."/>
            <person name="Daum C."/>
            <person name="Ramamoorthy G.K."/>
            <person name="Gryganskyi A."/>
            <person name="Culley D."/>
            <person name="Magnuson J.K."/>
            <person name="James T.Y."/>
            <person name="O'Malley M.A."/>
            <person name="Stajich J.E."/>
            <person name="Spatafora J.W."/>
            <person name="Visel A."/>
            <person name="Grigoriev I.V."/>
        </authorList>
    </citation>
    <scope>NUCLEOTIDE SEQUENCE [LARGE SCALE GENOMIC DNA]</scope>
    <source>
        <strain evidence="5 6">S4</strain>
    </source>
</reference>
<evidence type="ECO:0000313" key="5">
    <source>
        <dbReference type="EMBL" id="ORX79232.1"/>
    </source>
</evidence>
<dbReference type="InterPro" id="IPR027417">
    <property type="entry name" value="P-loop_NTPase"/>
</dbReference>
<evidence type="ECO:0000313" key="6">
    <source>
        <dbReference type="Proteomes" id="UP000193944"/>
    </source>
</evidence>
<evidence type="ECO:0000256" key="2">
    <source>
        <dbReference type="ARBA" id="ARBA00022801"/>
    </source>
</evidence>
<dbReference type="PANTHER" id="PTHR35372:SF2">
    <property type="entry name" value="SF3 HELICASE DOMAIN-CONTAINING PROTEIN"/>
    <property type="match status" value="1"/>
</dbReference>
<keyword evidence="3" id="KW-0067">ATP-binding</keyword>
<dbReference type="Proteomes" id="UP000193944">
    <property type="component" value="Unassembled WGS sequence"/>
</dbReference>
<protein>
    <recommendedName>
        <fullName evidence="4">SF3 helicase domain-containing protein</fullName>
    </recommendedName>
</protein>
<dbReference type="PANTHER" id="PTHR35372">
    <property type="entry name" value="ATP BINDING PROTEIN-RELATED"/>
    <property type="match status" value="1"/>
</dbReference>